<feature type="non-terminal residue" evidence="1">
    <location>
        <position position="1"/>
    </location>
</feature>
<gene>
    <name evidence="1" type="ORF">F9Y90_06415</name>
</gene>
<organism evidence="1">
    <name type="scientific">Borrelia miyamotoi</name>
    <dbReference type="NCBI Taxonomy" id="47466"/>
    <lineage>
        <taxon>Bacteria</taxon>
        <taxon>Pseudomonadati</taxon>
        <taxon>Spirochaetota</taxon>
        <taxon>Spirochaetia</taxon>
        <taxon>Spirochaetales</taxon>
        <taxon>Borreliaceae</taxon>
        <taxon>Borrelia</taxon>
    </lineage>
</organism>
<reference evidence="1" key="1">
    <citation type="submission" date="2019-10" db="EMBL/GenBank/DDBJ databases">
        <title>Whole genome sequencing of Borrelia miyamotoi strains isolated in Europe.</title>
        <authorList>
            <person name="Sprong H."/>
            <person name="Azagi T."/>
            <person name="Kuleshov K.V."/>
            <person name="Platonov A.E."/>
            <person name="Hoornstra D."/>
            <person name="Hovius J.W."/>
        </authorList>
    </citation>
    <scope>NUCLEOTIDE SEQUENCE</scope>
    <source>
        <strain evidence="1">NL-IR-2</strain>
        <plasmid evidence="1">unnamed</plasmid>
    </source>
</reference>
<accession>A0A5P8ASD8</accession>
<dbReference type="AlphaFoldDB" id="A0A5P8ASD8"/>
<dbReference type="RefSeq" id="WP_207105139.1">
    <property type="nucleotide sequence ID" value="NZ_CP044767.1"/>
</dbReference>
<dbReference type="Pfam" id="PF03237">
    <property type="entry name" value="Terminase_6N"/>
    <property type="match status" value="1"/>
</dbReference>
<name>A0A5P8ASD8_9SPIR</name>
<sequence length="75" mass="9051">LKRLRVGKQTIIFDTNPDHPAHYFKTDYIDNTDTYFTYNFTTYDNPLIPNNFIKTQEQLYKDQPTYKARVLLGEW</sequence>
<feature type="non-terminal residue" evidence="1">
    <location>
        <position position="75"/>
    </location>
</feature>
<dbReference type="InterPro" id="IPR027417">
    <property type="entry name" value="P-loop_NTPase"/>
</dbReference>
<dbReference type="EMBL" id="CP044767">
    <property type="protein sequence ID" value="QFP42713.1"/>
    <property type="molecule type" value="Genomic_DNA"/>
</dbReference>
<protein>
    <submittedName>
        <fullName evidence="1">PBSX family phage terminase large subunit</fullName>
    </submittedName>
</protein>
<proteinExistence type="predicted"/>
<geneLocation type="plasmid" evidence="1">
    <name>unnamed</name>
</geneLocation>
<keyword evidence="1" id="KW-0614">Plasmid</keyword>
<evidence type="ECO:0000313" key="1">
    <source>
        <dbReference type="EMBL" id="QFP42713.1"/>
    </source>
</evidence>
<dbReference type="Gene3D" id="3.40.50.300">
    <property type="entry name" value="P-loop containing nucleotide triphosphate hydrolases"/>
    <property type="match status" value="1"/>
</dbReference>